<keyword evidence="2" id="KW-1185">Reference proteome</keyword>
<gene>
    <name evidence="1" type="ORF">KQX54_006483</name>
</gene>
<organism evidence="1 2">
    <name type="scientific">Cotesia glomerata</name>
    <name type="common">Lepidopteran parasitic wasp</name>
    <name type="synonym">Apanteles glomeratus</name>
    <dbReference type="NCBI Taxonomy" id="32391"/>
    <lineage>
        <taxon>Eukaryota</taxon>
        <taxon>Metazoa</taxon>
        <taxon>Ecdysozoa</taxon>
        <taxon>Arthropoda</taxon>
        <taxon>Hexapoda</taxon>
        <taxon>Insecta</taxon>
        <taxon>Pterygota</taxon>
        <taxon>Neoptera</taxon>
        <taxon>Endopterygota</taxon>
        <taxon>Hymenoptera</taxon>
        <taxon>Apocrita</taxon>
        <taxon>Ichneumonoidea</taxon>
        <taxon>Braconidae</taxon>
        <taxon>Microgastrinae</taxon>
        <taxon>Cotesia</taxon>
    </lineage>
</organism>
<dbReference type="Proteomes" id="UP000826195">
    <property type="component" value="Unassembled WGS sequence"/>
</dbReference>
<name>A0AAV7I9T7_COTGL</name>
<evidence type="ECO:0000313" key="2">
    <source>
        <dbReference type="Proteomes" id="UP000826195"/>
    </source>
</evidence>
<comment type="caution">
    <text evidence="1">The sequence shown here is derived from an EMBL/GenBank/DDBJ whole genome shotgun (WGS) entry which is preliminary data.</text>
</comment>
<evidence type="ECO:0000313" key="1">
    <source>
        <dbReference type="EMBL" id="KAH0549135.1"/>
    </source>
</evidence>
<dbReference type="AlphaFoldDB" id="A0AAV7I9T7"/>
<proteinExistence type="predicted"/>
<accession>A0AAV7I9T7</accession>
<dbReference type="EMBL" id="JAHXZJ010001864">
    <property type="protein sequence ID" value="KAH0549135.1"/>
    <property type="molecule type" value="Genomic_DNA"/>
</dbReference>
<protein>
    <submittedName>
        <fullName evidence="1">Uncharacterized protein</fullName>
    </submittedName>
</protein>
<reference evidence="1 2" key="1">
    <citation type="journal article" date="2021" name="J. Hered.">
        <title>A chromosome-level genome assembly of the parasitoid wasp, Cotesia glomerata (Hymenoptera: Braconidae).</title>
        <authorList>
            <person name="Pinto B.J."/>
            <person name="Weis J.J."/>
            <person name="Gamble T."/>
            <person name="Ode P.J."/>
            <person name="Paul R."/>
            <person name="Zaspel J.M."/>
        </authorList>
    </citation>
    <scope>NUCLEOTIDE SEQUENCE [LARGE SCALE GENOMIC DNA]</scope>
    <source>
        <strain evidence="1">CgM1</strain>
    </source>
</reference>
<sequence>MTARETRSTMCIKERRIEVMRHHILAENIILTTRDDLRRDRGSGPEKVDDEPGTRVSSLRYLSYLFPLAIIWSPSQLLSRISNYFDNSRPVSPIYSVLVYLLSSKSNLKGRKAENDIIDKPTITFLNSPSATKEPLANSLEPFLFVSNSCVVKECNKFFVLNDTVTSITKQASIIQLSCNRRVARNYGSRNVRES</sequence>